<dbReference type="Proteomes" id="UP001500843">
    <property type="component" value="Unassembled WGS sequence"/>
</dbReference>
<proteinExistence type="predicted"/>
<evidence type="ECO:0000256" key="1">
    <source>
        <dbReference type="SAM" id="MobiDB-lite"/>
    </source>
</evidence>
<organism evidence="2 3">
    <name type="scientific">Promicromonospora umidemergens</name>
    <dbReference type="NCBI Taxonomy" id="629679"/>
    <lineage>
        <taxon>Bacteria</taxon>
        <taxon>Bacillati</taxon>
        <taxon>Actinomycetota</taxon>
        <taxon>Actinomycetes</taxon>
        <taxon>Micrococcales</taxon>
        <taxon>Promicromonosporaceae</taxon>
        <taxon>Promicromonospora</taxon>
    </lineage>
</organism>
<keyword evidence="3" id="KW-1185">Reference proteome</keyword>
<dbReference type="EMBL" id="BAABHM010000012">
    <property type="protein sequence ID" value="GAA4706511.1"/>
    <property type="molecule type" value="Genomic_DNA"/>
</dbReference>
<name>A0ABP8XHV0_9MICO</name>
<evidence type="ECO:0000313" key="2">
    <source>
        <dbReference type="EMBL" id="GAA4706511.1"/>
    </source>
</evidence>
<gene>
    <name evidence="2" type="ORF">GCM10023198_30800</name>
</gene>
<feature type="compositionally biased region" description="Polar residues" evidence="1">
    <location>
        <begin position="319"/>
        <end position="328"/>
    </location>
</feature>
<evidence type="ECO:0000313" key="3">
    <source>
        <dbReference type="Proteomes" id="UP001500843"/>
    </source>
</evidence>
<reference evidence="3" key="1">
    <citation type="journal article" date="2019" name="Int. J. Syst. Evol. Microbiol.">
        <title>The Global Catalogue of Microorganisms (GCM) 10K type strain sequencing project: providing services to taxonomists for standard genome sequencing and annotation.</title>
        <authorList>
            <consortium name="The Broad Institute Genomics Platform"/>
            <consortium name="The Broad Institute Genome Sequencing Center for Infectious Disease"/>
            <person name="Wu L."/>
            <person name="Ma J."/>
        </authorList>
    </citation>
    <scope>NUCLEOTIDE SEQUENCE [LARGE SCALE GENOMIC DNA]</scope>
    <source>
        <strain evidence="3">JCM 17975</strain>
    </source>
</reference>
<protein>
    <submittedName>
        <fullName evidence="2">Uncharacterized protein</fullName>
    </submittedName>
</protein>
<feature type="region of interest" description="Disordered" evidence="1">
    <location>
        <begin position="282"/>
        <end position="328"/>
    </location>
</feature>
<sequence length="328" mass="35333">MDDQLAIIAHLDADASSGHRFLAQQIWHTAQALGIPPGGHVLATGLDAAVLVGTTAPAGHGRATSMWDAPLPWRAMTPPRWPYPAFTVDPAPEPAGARDRGLFAVQLVSQVGLDVRARSMTAWNYQQRRFHEHLASALAGAAPGGLVVALANHTILDTPRRDPWEQAGQVADFLGAARLPSHALRTDARCDAPVDLLIFRRHTHHAVACAPGHDAGLVVPGTVLMQGGNLPVSGYYRHHRGHVLGLPMVRTDRWDMDHLTVLDTAQTWRTRLPQVLDQITRAHTPVTQPRTAAGIDAQATPRAASRPTLRPGVEADRSPQASDSVPHL</sequence>
<accession>A0ABP8XHV0</accession>
<comment type="caution">
    <text evidence="2">The sequence shown here is derived from an EMBL/GenBank/DDBJ whole genome shotgun (WGS) entry which is preliminary data.</text>
</comment>